<protein>
    <submittedName>
        <fullName evidence="1">Uncharacterized protein</fullName>
    </submittedName>
</protein>
<sequence length="166" mass="19503">MKETKEIGIIAFAFGVPETIRSNLRIAEIASQKAQELNAPVYTQFDVYLWPGVEVEYTHEKPGSPPPTLRIARGAVQWARQRGFRQLWVVAAKPHLWRALRDVKEAVREAREEVEVHVCEEIEKFPEDEWFCHDSTQKHTQSRKVWDKRERILKSMPFFLYKRVAS</sequence>
<dbReference type="Proteomes" id="UP000231469">
    <property type="component" value="Unassembled WGS sequence"/>
</dbReference>
<name>A0A2M7VKE1_9BACT</name>
<accession>A0A2M7VKE1</accession>
<reference evidence="2" key="1">
    <citation type="submission" date="2017-09" db="EMBL/GenBank/DDBJ databases">
        <title>Depth-based differentiation of microbial function through sediment-hosted aquifers and enrichment of novel symbionts in the deep terrestrial subsurface.</title>
        <authorList>
            <person name="Probst A.J."/>
            <person name="Ladd B."/>
            <person name="Jarett J.K."/>
            <person name="Geller-Mcgrath D.E."/>
            <person name="Sieber C.M.K."/>
            <person name="Emerson J.B."/>
            <person name="Anantharaman K."/>
            <person name="Thomas B.C."/>
            <person name="Malmstrom R."/>
            <person name="Stieglmeier M."/>
            <person name="Klingl A."/>
            <person name="Woyke T."/>
            <person name="Ryan C.M."/>
            <person name="Banfield J.F."/>
        </authorList>
    </citation>
    <scope>NUCLEOTIDE SEQUENCE [LARGE SCALE GENOMIC DNA]</scope>
</reference>
<gene>
    <name evidence="1" type="ORF">COX73_01600</name>
</gene>
<dbReference type="EMBL" id="PFPS01000067">
    <property type="protein sequence ID" value="PJA02274.1"/>
    <property type="molecule type" value="Genomic_DNA"/>
</dbReference>
<evidence type="ECO:0000313" key="2">
    <source>
        <dbReference type="Proteomes" id="UP000231469"/>
    </source>
</evidence>
<dbReference type="AlphaFoldDB" id="A0A2M7VKE1"/>
<comment type="caution">
    <text evidence="1">The sequence shown here is derived from an EMBL/GenBank/DDBJ whole genome shotgun (WGS) entry which is preliminary data.</text>
</comment>
<proteinExistence type="predicted"/>
<organism evidence="1 2">
    <name type="scientific">bacterium (Candidatus Gribaldobacteria) CG_4_10_14_0_2_um_filter_36_18</name>
    <dbReference type="NCBI Taxonomy" id="2014264"/>
    <lineage>
        <taxon>Bacteria</taxon>
        <taxon>Candidatus Gribaldobacteria</taxon>
    </lineage>
</organism>
<evidence type="ECO:0000313" key="1">
    <source>
        <dbReference type="EMBL" id="PJA02274.1"/>
    </source>
</evidence>